<evidence type="ECO:0000313" key="1">
    <source>
        <dbReference type="EMBL" id="PJE80749.1"/>
    </source>
</evidence>
<reference evidence="1" key="1">
    <citation type="journal article" date="2017" name="Appl. Environ. Microbiol.">
        <title>Molecular characterization of an Endozoicomonas-like organism causing infection in king scallop Pecten maximus L.</title>
        <authorList>
            <person name="Cano I."/>
            <person name="van Aerle R."/>
            <person name="Ross S."/>
            <person name="Verner-Jeffreys D.W."/>
            <person name="Paley R.K."/>
            <person name="Rimmer G."/>
            <person name="Ryder D."/>
            <person name="Hooper P."/>
            <person name="Stone D."/>
            <person name="Feist S.W."/>
        </authorList>
    </citation>
    <scope>NUCLEOTIDE SEQUENCE</scope>
</reference>
<organism evidence="1">
    <name type="scientific">invertebrate metagenome</name>
    <dbReference type="NCBI Taxonomy" id="1711999"/>
    <lineage>
        <taxon>unclassified sequences</taxon>
        <taxon>metagenomes</taxon>
        <taxon>organismal metagenomes</taxon>
    </lineage>
</organism>
<proteinExistence type="predicted"/>
<protein>
    <submittedName>
        <fullName evidence="1">Uncharacterized protein</fullName>
    </submittedName>
</protein>
<dbReference type="EMBL" id="NSIT01000006">
    <property type="protein sequence ID" value="PJE80749.1"/>
    <property type="molecule type" value="Genomic_DNA"/>
</dbReference>
<dbReference type="AlphaFoldDB" id="A0A2H9TC33"/>
<name>A0A2H9TC33_9ZZZZ</name>
<sequence length="98" mass="10880">MVCESILKNRWLSFNQYNIGNGIKTLFDNPEEKIVESLKELSPSQTFTVMEIDAVYVSVSGQKVASEGYDCTIVYGLDIAELHTKSFGRDAVVQLVTG</sequence>
<gene>
    <name evidence="1" type="ORF">CI610_00237</name>
</gene>
<comment type="caution">
    <text evidence="1">The sequence shown here is derived from an EMBL/GenBank/DDBJ whole genome shotgun (WGS) entry which is preliminary data.</text>
</comment>
<accession>A0A2H9TC33</accession>